<organism evidence="1 2">
    <name type="scientific">Rhizobium laguerreae</name>
    <dbReference type="NCBI Taxonomy" id="1076926"/>
    <lineage>
        <taxon>Bacteria</taxon>
        <taxon>Pseudomonadati</taxon>
        <taxon>Pseudomonadota</taxon>
        <taxon>Alphaproteobacteria</taxon>
        <taxon>Hyphomicrobiales</taxon>
        <taxon>Rhizobiaceae</taxon>
        <taxon>Rhizobium/Agrobacterium group</taxon>
        <taxon>Rhizobium</taxon>
    </lineage>
</organism>
<gene>
    <name evidence="1" type="ORF">GR206_12990</name>
</gene>
<sequence length="94" mass="10261">MKEIERRDKSTNSIDVIENEKCLLISLQRSRLGFRSGVCPKMRVGEAMKFLPEITTAGLDLISPTSYVTKIRCVAAAIAERTPNAGQAAALPDP</sequence>
<dbReference type="AlphaFoldDB" id="A0A6N9ZEL4"/>
<proteinExistence type="predicted"/>
<evidence type="ECO:0000313" key="2">
    <source>
        <dbReference type="Proteomes" id="UP000468864"/>
    </source>
</evidence>
<evidence type="ECO:0000313" key="1">
    <source>
        <dbReference type="EMBL" id="NEH91942.1"/>
    </source>
</evidence>
<dbReference type="Proteomes" id="UP000468864">
    <property type="component" value="Unassembled WGS sequence"/>
</dbReference>
<dbReference type="EMBL" id="WUEP01000008">
    <property type="protein sequence ID" value="NEH91942.1"/>
    <property type="molecule type" value="Genomic_DNA"/>
</dbReference>
<name>A0A6N9ZEL4_9HYPH</name>
<reference evidence="1 2" key="1">
    <citation type="submission" date="2019-12" db="EMBL/GenBank/DDBJ databases">
        <title>Rhizobium genotypes associated with high levels of biological nitrogen fixation by grain legumes in a temperate-maritime cropping system.</title>
        <authorList>
            <person name="Maluk M."/>
            <person name="Francesc Ferrando Molina F."/>
            <person name="Lopez Del Egido L."/>
            <person name="Lafos M."/>
            <person name="Langarica-Fuentes A."/>
            <person name="Gebre Yohannes G."/>
            <person name="Young M.W."/>
            <person name="Martin P."/>
            <person name="Gantlett R."/>
            <person name="Kenicer G."/>
            <person name="Hawes C."/>
            <person name="Begg G.S."/>
            <person name="Quilliam R.S."/>
            <person name="Squire G.R."/>
            <person name="Poole P.S."/>
            <person name="Young P.W."/>
            <person name="Iannetta P.M."/>
            <person name="James E.K."/>
        </authorList>
    </citation>
    <scope>NUCLEOTIDE SEQUENCE [LARGE SCALE GENOMIC DNA]</scope>
    <source>
        <strain evidence="1 2">JHI2449</strain>
    </source>
</reference>
<accession>A0A6N9ZEL4</accession>
<comment type="caution">
    <text evidence="1">The sequence shown here is derived from an EMBL/GenBank/DDBJ whole genome shotgun (WGS) entry which is preliminary data.</text>
</comment>
<dbReference type="RefSeq" id="WP_144083223.1">
    <property type="nucleotide sequence ID" value="NZ_WUEP01000008.1"/>
</dbReference>
<protein>
    <submittedName>
        <fullName evidence="1">Uncharacterized protein</fullName>
    </submittedName>
</protein>